<dbReference type="AlphaFoldDB" id="A0A1Q2MI90"/>
<dbReference type="STRING" id="1851148.SMSP2_02809"/>
<feature type="transmembrane region" description="Helical" evidence="9">
    <location>
        <begin position="101"/>
        <end position="118"/>
    </location>
</feature>
<keyword evidence="5 9" id="KW-0812">Transmembrane</keyword>
<evidence type="ECO:0000256" key="9">
    <source>
        <dbReference type="SAM" id="Phobius"/>
    </source>
</evidence>
<sequence length="175" mass="18993">MQENKNSRLETLLLRFNTLILAIAGISLISMMLLTCAAIVSRWLGSPLKGSVELMGLLGAVTAAMGLGYAQMKKDFIAVTVLVDLMPPVISRILKSLNDLICMAFSLIAAVFIIKYAMTIQASNEVTETLRIIFHPFIYITGIGFAVLAAAYLVDIILVIKAHTTGKNPHLEDAI</sequence>
<organism evidence="11 12">
    <name type="scientific">Limihaloglobus sulfuriphilus</name>
    <dbReference type="NCBI Taxonomy" id="1851148"/>
    <lineage>
        <taxon>Bacteria</taxon>
        <taxon>Pseudomonadati</taxon>
        <taxon>Planctomycetota</taxon>
        <taxon>Phycisphaerae</taxon>
        <taxon>Sedimentisphaerales</taxon>
        <taxon>Sedimentisphaeraceae</taxon>
        <taxon>Limihaloglobus</taxon>
    </lineage>
</organism>
<evidence type="ECO:0000313" key="12">
    <source>
        <dbReference type="Proteomes" id="UP000188181"/>
    </source>
</evidence>
<comment type="subcellular location">
    <subcellularLocation>
        <location evidence="1">Cell inner membrane</location>
        <topology evidence="1">Multi-pass membrane protein</topology>
    </subcellularLocation>
</comment>
<evidence type="ECO:0000256" key="7">
    <source>
        <dbReference type="ARBA" id="ARBA00023136"/>
    </source>
</evidence>
<dbReference type="EMBL" id="CP019646">
    <property type="protein sequence ID" value="AQQ72425.1"/>
    <property type="molecule type" value="Genomic_DNA"/>
</dbReference>
<dbReference type="RefSeq" id="WP_146684616.1">
    <property type="nucleotide sequence ID" value="NZ_CP019646.1"/>
</dbReference>
<dbReference type="InterPro" id="IPR055348">
    <property type="entry name" value="DctQ"/>
</dbReference>
<feature type="transmembrane region" description="Helical" evidence="9">
    <location>
        <begin position="52"/>
        <end position="70"/>
    </location>
</feature>
<dbReference type="PANTHER" id="PTHR35011">
    <property type="entry name" value="2,3-DIKETO-L-GULONATE TRAP TRANSPORTER SMALL PERMEASE PROTEIN YIAM"/>
    <property type="match status" value="1"/>
</dbReference>
<comment type="similarity">
    <text evidence="8">Belongs to the TRAP transporter small permease family.</text>
</comment>
<keyword evidence="2" id="KW-0813">Transport</keyword>
<keyword evidence="12" id="KW-1185">Reference proteome</keyword>
<name>A0A1Q2MI90_9BACT</name>
<evidence type="ECO:0000256" key="8">
    <source>
        <dbReference type="ARBA" id="ARBA00038436"/>
    </source>
</evidence>
<evidence type="ECO:0000256" key="3">
    <source>
        <dbReference type="ARBA" id="ARBA00022475"/>
    </source>
</evidence>
<gene>
    <name evidence="11" type="ORF">SMSP2_02809</name>
</gene>
<evidence type="ECO:0000256" key="1">
    <source>
        <dbReference type="ARBA" id="ARBA00004429"/>
    </source>
</evidence>
<evidence type="ECO:0000259" key="10">
    <source>
        <dbReference type="Pfam" id="PF04290"/>
    </source>
</evidence>
<keyword evidence="4" id="KW-0997">Cell inner membrane</keyword>
<evidence type="ECO:0000256" key="4">
    <source>
        <dbReference type="ARBA" id="ARBA00022519"/>
    </source>
</evidence>
<feature type="transmembrane region" description="Helical" evidence="9">
    <location>
        <begin position="138"/>
        <end position="160"/>
    </location>
</feature>
<dbReference type="GO" id="GO:0015740">
    <property type="term" value="P:C4-dicarboxylate transport"/>
    <property type="evidence" value="ECO:0007669"/>
    <property type="project" value="TreeGrafter"/>
</dbReference>
<keyword evidence="7 9" id="KW-0472">Membrane</keyword>
<evidence type="ECO:0000313" key="11">
    <source>
        <dbReference type="EMBL" id="AQQ72425.1"/>
    </source>
</evidence>
<dbReference type="Proteomes" id="UP000188181">
    <property type="component" value="Chromosome"/>
</dbReference>
<dbReference type="OrthoDB" id="1807003at2"/>
<dbReference type="GO" id="GO:0022857">
    <property type="term" value="F:transmembrane transporter activity"/>
    <property type="evidence" value="ECO:0007669"/>
    <property type="project" value="TreeGrafter"/>
</dbReference>
<evidence type="ECO:0000256" key="6">
    <source>
        <dbReference type="ARBA" id="ARBA00022989"/>
    </source>
</evidence>
<reference evidence="12" key="1">
    <citation type="submission" date="2017-02" db="EMBL/GenBank/DDBJ databases">
        <title>Comparative genomics and description of representatives of a novel lineage of planctomycetes thriving in anoxic sediments.</title>
        <authorList>
            <person name="Spring S."/>
            <person name="Bunk B."/>
            <person name="Sproer C."/>
        </authorList>
    </citation>
    <scope>NUCLEOTIDE SEQUENCE [LARGE SCALE GENOMIC DNA]</scope>
    <source>
        <strain evidence="12">SM-Chi-D1</strain>
    </source>
</reference>
<accession>A0A1Q2MI90</accession>
<proteinExistence type="inferred from homology"/>
<protein>
    <submittedName>
        <fullName evidence="11">TRAP-type C4-dicarboxylate transport system, small permease component</fullName>
    </submittedName>
</protein>
<dbReference type="GO" id="GO:0005886">
    <property type="term" value="C:plasma membrane"/>
    <property type="evidence" value="ECO:0007669"/>
    <property type="project" value="UniProtKB-SubCell"/>
</dbReference>
<dbReference type="KEGG" id="pbas:SMSP2_02809"/>
<dbReference type="Pfam" id="PF04290">
    <property type="entry name" value="DctQ"/>
    <property type="match status" value="1"/>
</dbReference>
<evidence type="ECO:0000256" key="2">
    <source>
        <dbReference type="ARBA" id="ARBA00022448"/>
    </source>
</evidence>
<keyword evidence="3" id="KW-1003">Cell membrane</keyword>
<evidence type="ECO:0000256" key="5">
    <source>
        <dbReference type="ARBA" id="ARBA00022692"/>
    </source>
</evidence>
<dbReference type="PANTHER" id="PTHR35011:SF10">
    <property type="entry name" value="TRAP TRANSPORTER SMALL PERMEASE PROTEIN"/>
    <property type="match status" value="1"/>
</dbReference>
<keyword evidence="6 9" id="KW-1133">Transmembrane helix</keyword>
<dbReference type="InterPro" id="IPR007387">
    <property type="entry name" value="TRAP_DctQ"/>
</dbReference>
<feature type="domain" description="Tripartite ATP-independent periplasmic transporters DctQ component" evidence="10">
    <location>
        <begin position="31"/>
        <end position="160"/>
    </location>
</feature>
<feature type="transmembrane region" description="Helical" evidence="9">
    <location>
        <begin position="20"/>
        <end position="40"/>
    </location>
</feature>